<keyword evidence="7" id="KW-0325">Glycoprotein</keyword>
<dbReference type="Gene3D" id="2.60.120.260">
    <property type="entry name" value="Galactose-binding domain-like"/>
    <property type="match status" value="3"/>
</dbReference>
<dbReference type="SUPFAM" id="SSF48230">
    <property type="entry name" value="Chondroitin AC/alginate lyase"/>
    <property type="match status" value="1"/>
</dbReference>
<dbReference type="Pfam" id="PF07940">
    <property type="entry name" value="Hepar_II_III_C"/>
    <property type="match status" value="1"/>
</dbReference>
<evidence type="ECO:0000256" key="4">
    <source>
        <dbReference type="ARBA" id="ARBA00022729"/>
    </source>
</evidence>
<keyword evidence="5" id="KW-1133">Transmembrane helix</keyword>
<reference evidence="11 12" key="1">
    <citation type="submission" date="2019-10" db="EMBL/GenBank/DDBJ databases">
        <title>Description of Paenibacillus choica sp. nov.</title>
        <authorList>
            <person name="Carlier A."/>
            <person name="Qi S."/>
        </authorList>
    </citation>
    <scope>NUCLEOTIDE SEQUENCE [LARGE SCALE GENOMIC DNA]</scope>
    <source>
        <strain evidence="11 12">LMG 31460</strain>
    </source>
</reference>
<dbReference type="Gene3D" id="2.60.40.1080">
    <property type="match status" value="3"/>
</dbReference>
<keyword evidence="4 9" id="KW-0732">Signal</keyword>
<evidence type="ECO:0000256" key="9">
    <source>
        <dbReference type="SAM" id="SignalP"/>
    </source>
</evidence>
<keyword evidence="8" id="KW-0413">Isomerase</keyword>
<dbReference type="InterPro" id="IPR000421">
    <property type="entry name" value="FA58C"/>
</dbReference>
<dbReference type="InterPro" id="IPR052447">
    <property type="entry name" value="Dermatan-Sulfate_Isomerase"/>
</dbReference>
<dbReference type="Pfam" id="PF00754">
    <property type="entry name" value="F5_F8_type_C"/>
    <property type="match status" value="1"/>
</dbReference>
<dbReference type="Pfam" id="PF02368">
    <property type="entry name" value="Big_2"/>
    <property type="match status" value="3"/>
</dbReference>
<evidence type="ECO:0000256" key="2">
    <source>
        <dbReference type="ARBA" id="ARBA00004196"/>
    </source>
</evidence>
<sequence length="1861" mass="200668">MGISRVYKRMYTLSICCLIIMFITLMVVPANNSAQAASNNMLVNSGFETQLANSNPSDWTIKVYTAGPVVTVDSAVYREGTHSVKIDATAGGRVSLAQTVPSITAGQTYSLSSWIKTQNVQSVEGARVRIGFYDNVNALIGSLVYTTGLKGTNDWSYVEKIVQAPAGAVKMAIENMPDVGTGITWYDSESVIPIYPVQGITLDNTHANLQVGQSITLNALITPANATNKNVVWASSNPTVATVSGGTVTALGYGTAVITSTTSEGGYRAECYVSVGNIGVSVDSIAISASKVTAAVYDTIELSAVISPQNALDKRITWTSSDSSVATVTDGHVMVVGQGTAIITVTTVDGNKTASSIIDASNLLKNARFEMVSSGVIPDGWSVTNFAAGPVASVDNTVFKEGGKSLKIDASTSGRIRVSRQVSPVVPGNFYKFTSWIKTENVQSVEGARVRIGFYDSANAVVGTMIYTTGLKGTNDWSYVEKMVQAPNGAVKMGIENMPDAGTGITWYDNESVIPWYFVQSLAINPSNLTLNVSDSVMLNVSITPTNATNTNMTWTSSDASVATVNNGLVTAVNQGIAGITATSQDGGYQAASIVQVGGNLDITVPNYTATTTFGASVSGHVVASDAAGHALSYTKLAEPGHGTLSVKSDGTWTYKPNPGNNTSDLFYVGVNDHNGGSTYSTITVTIQPLSAAMAPYMDVHPRLFLDQNKINQLKAAILPGGTHASIWNQIKAQADVLVNTPPPAYYIDPYPGDSWERDTADRTVNLAMAYVLSGEVKYFNAAKAYALASMSYPTWGREPLKNTDLAAAHQLLSLAIVYDWLYNDLDAVTRDNIKHTLEAHGNEMYLKASGQPFEGKTNYTKVYWTEGYLQNHLWVSLGGLTAAAVAIFDEGINTQPWLEYAIGKFDKVLQYLPEDGASQEGYPYWQYGVEYLLNYGEIAQKFFGINIYQNNMWLKNASQYAAYMSLPKNSWKSDLNHINFADDAKANWYGPDMSLRLLAGKYSDGLAQWLAGQIDTANIESDNVRYANMLWYDPSVPETSNSTLPTLHLFDDLGIVSARSDWSGNESMVAFKSGPSIGHKALHLNNSEPIEDWGVAHAHPDANHFMIFGNGEWLIRDDGYADKRTSNHNTLTINGVGQLGEGAQFLKNIPMQSVKSEPTIVKAESNVSYDYMLGDATQAYDSGLGLKKYKRHLIYMKPDILVIVDDIEVDSPKNLELRFFPESQNIQLLGDGSYLTSGTTANLRYKELTGTGVDARVEAVPYVNDESSLDRQAFRLINTSQTHWLNASAFSWSGSTAIPSNVTLTRQGDSWTFEADGKAVSLNLTNDTVQPAQVTGGGSTVNDATLDAIALNGKFIQGFNSNIFNYMVPKSSKKVQTLVSAIKHDKNATVHIDWNGSETGTTVIQVTSANGNVTNTYTVAVTDSPLLTVAGAESNAINTDFDPNKSVDDDMSTIWSAKTDTSLITAVNPSGYPWLKVNFTDVKKVNRVDIAWYLGHQRQETFDIQTSIDGSVWSNVYSGTSSGTTAEFETYTVSDVNVKYVRIVGHGTNKGIYTSIKEVNVYGPTVNVMLKDSNGNPISGGAVKYYDGGWKDFGLTDASGNAVKNLLDKPYTFSMNYGGTYKEISQNTGSAPAVVFQTVKSEVQLKDSLGNPLDGGTVKYYANGWKDLGSTVGGTASKELLPGSYTFSTSYLGTYQEKVQNTGVNPTVVFQTVKTQVQLKDSLGNSLDGGTVKYYANGWKDLGSTVGGTASKELLPGSYTFSTSYLGTYQEKVQNTGVNPTVVFQTVKTQVQLKDSLGNPLDGGTVKYYANGWKDLGSTVGGTASKELLSGNYTFSMSYMGTYQEKIQNTSVNPTVVFQK</sequence>
<protein>
    <submittedName>
        <fullName evidence="11">DUF4962 domain-containing protein</fullName>
    </submittedName>
</protein>
<comment type="subcellular location">
    <subcellularLocation>
        <location evidence="2">Cell envelope</location>
    </subcellularLocation>
    <subcellularLocation>
        <location evidence="1">Membrane</location>
        <topology evidence="1">Multi-pass membrane protein</topology>
    </subcellularLocation>
</comment>
<dbReference type="InterPro" id="IPR012480">
    <property type="entry name" value="Hepar_II_III_C"/>
</dbReference>
<feature type="chain" id="PRO_5045854232" evidence="9">
    <location>
        <begin position="37"/>
        <end position="1861"/>
    </location>
</feature>
<dbReference type="InterPro" id="IPR008964">
    <property type="entry name" value="Invasin/intimin_cell_adhesion"/>
</dbReference>
<dbReference type="EMBL" id="WHOC01000069">
    <property type="protein sequence ID" value="NOU86643.1"/>
    <property type="molecule type" value="Genomic_DNA"/>
</dbReference>
<dbReference type="InterPro" id="IPR003343">
    <property type="entry name" value="Big_2"/>
</dbReference>
<dbReference type="Gene3D" id="2.60.40.10">
    <property type="entry name" value="Immunoglobulins"/>
    <property type="match status" value="3"/>
</dbReference>
<dbReference type="InterPro" id="IPR008929">
    <property type="entry name" value="Chondroitin_lyas"/>
</dbReference>
<evidence type="ECO:0000259" key="10">
    <source>
        <dbReference type="PROSITE" id="PS50022"/>
    </source>
</evidence>
<name>A0ABX1Z0A8_9BACL</name>
<dbReference type="InterPro" id="IPR032518">
    <property type="entry name" value="HepII_N"/>
</dbReference>
<dbReference type="Gene3D" id="1.50.10.100">
    <property type="entry name" value="Chondroitin AC/alginate lyase"/>
    <property type="match status" value="1"/>
</dbReference>
<evidence type="ECO:0000256" key="8">
    <source>
        <dbReference type="ARBA" id="ARBA00023235"/>
    </source>
</evidence>
<dbReference type="PANTHER" id="PTHR15532:SF5">
    <property type="entry name" value="SULFOTRANSFERASE DOMAIN-CONTAINING PROTEIN"/>
    <property type="match status" value="1"/>
</dbReference>
<evidence type="ECO:0000256" key="1">
    <source>
        <dbReference type="ARBA" id="ARBA00004141"/>
    </source>
</evidence>
<evidence type="ECO:0000256" key="7">
    <source>
        <dbReference type="ARBA" id="ARBA00023180"/>
    </source>
</evidence>
<gene>
    <name evidence="11" type="ORF">GC102_12785</name>
</gene>
<dbReference type="RefSeq" id="WP_171689904.1">
    <property type="nucleotide sequence ID" value="NZ_WHOC01000069.1"/>
</dbReference>
<evidence type="ECO:0000313" key="11">
    <source>
        <dbReference type="EMBL" id="NOU86643.1"/>
    </source>
</evidence>
<evidence type="ECO:0000256" key="5">
    <source>
        <dbReference type="ARBA" id="ARBA00022989"/>
    </source>
</evidence>
<keyword evidence="6" id="KW-0472">Membrane</keyword>
<evidence type="ECO:0000256" key="6">
    <source>
        <dbReference type="ARBA" id="ARBA00023136"/>
    </source>
</evidence>
<keyword evidence="3" id="KW-0812">Transmembrane</keyword>
<comment type="caution">
    <text evidence="11">The sequence shown here is derived from an EMBL/GenBank/DDBJ whole genome shotgun (WGS) entry which is preliminary data.</text>
</comment>
<dbReference type="SUPFAM" id="SSF49373">
    <property type="entry name" value="Invasin/intimin cell-adhesion fragments"/>
    <property type="match status" value="3"/>
</dbReference>
<dbReference type="SMART" id="SM00635">
    <property type="entry name" value="BID_2"/>
    <property type="match status" value="3"/>
</dbReference>
<keyword evidence="12" id="KW-1185">Reference proteome</keyword>
<evidence type="ECO:0000313" key="12">
    <source>
        <dbReference type="Proteomes" id="UP000658690"/>
    </source>
</evidence>
<feature type="signal peptide" evidence="9">
    <location>
        <begin position="1"/>
        <end position="36"/>
    </location>
</feature>
<dbReference type="PANTHER" id="PTHR15532">
    <property type="match status" value="1"/>
</dbReference>
<proteinExistence type="predicted"/>
<dbReference type="PROSITE" id="PS50022">
    <property type="entry name" value="FA58C_3"/>
    <property type="match status" value="1"/>
</dbReference>
<feature type="domain" description="F5/8 type C" evidence="10">
    <location>
        <begin position="1415"/>
        <end position="1565"/>
    </location>
</feature>
<dbReference type="Gene3D" id="2.70.98.70">
    <property type="match status" value="1"/>
</dbReference>
<dbReference type="Proteomes" id="UP000658690">
    <property type="component" value="Unassembled WGS sequence"/>
</dbReference>
<organism evidence="11 12">
    <name type="scientific">Paenibacillus germinis</name>
    <dbReference type="NCBI Taxonomy" id="2654979"/>
    <lineage>
        <taxon>Bacteria</taxon>
        <taxon>Bacillati</taxon>
        <taxon>Bacillota</taxon>
        <taxon>Bacilli</taxon>
        <taxon>Bacillales</taxon>
        <taxon>Paenibacillaceae</taxon>
        <taxon>Paenibacillus</taxon>
    </lineage>
</organism>
<dbReference type="Pfam" id="PF17963">
    <property type="entry name" value="Big_9"/>
    <property type="match status" value="1"/>
</dbReference>
<dbReference type="InterPro" id="IPR013783">
    <property type="entry name" value="Ig-like_fold"/>
</dbReference>
<dbReference type="Pfam" id="PF16332">
    <property type="entry name" value="DUF4962"/>
    <property type="match status" value="1"/>
</dbReference>
<evidence type="ECO:0000256" key="3">
    <source>
        <dbReference type="ARBA" id="ARBA00022692"/>
    </source>
</evidence>
<dbReference type="SUPFAM" id="SSF49785">
    <property type="entry name" value="Galactose-binding domain-like"/>
    <property type="match status" value="1"/>
</dbReference>
<accession>A0ABX1Z0A8</accession>
<dbReference type="InterPro" id="IPR008979">
    <property type="entry name" value="Galactose-bd-like_sf"/>
</dbReference>